<proteinExistence type="predicted"/>
<dbReference type="AlphaFoldDB" id="G3H2C1"/>
<protein>
    <submittedName>
        <fullName evidence="1">Uncharacterized protein</fullName>
    </submittedName>
</protein>
<sequence length="57" mass="6685">MPINPWCKNFPEKWASVDMCTHYSELLLYWRIKSVVVNLLPSAVISMNIFEDSLIIK</sequence>
<gene>
    <name evidence="1" type="ORF">I79_004329</name>
</gene>
<evidence type="ECO:0000313" key="1">
    <source>
        <dbReference type="EMBL" id="EGW03016.1"/>
    </source>
</evidence>
<reference evidence="2" key="1">
    <citation type="journal article" date="2011" name="Nat. Biotechnol.">
        <title>The genomic sequence of the Chinese hamster ovary (CHO)-K1 cell line.</title>
        <authorList>
            <person name="Xu X."/>
            <person name="Nagarajan H."/>
            <person name="Lewis N.E."/>
            <person name="Pan S."/>
            <person name="Cai Z."/>
            <person name="Liu X."/>
            <person name="Chen W."/>
            <person name="Xie M."/>
            <person name="Wang W."/>
            <person name="Hammond S."/>
            <person name="Andersen M.R."/>
            <person name="Neff N."/>
            <person name="Passarelli B."/>
            <person name="Koh W."/>
            <person name="Fan H.C."/>
            <person name="Wang J."/>
            <person name="Gui Y."/>
            <person name="Lee K.H."/>
            <person name="Betenbaugh M.J."/>
            <person name="Quake S.R."/>
            <person name="Famili I."/>
            <person name="Palsson B.O."/>
            <person name="Wang J."/>
        </authorList>
    </citation>
    <scope>NUCLEOTIDE SEQUENCE [LARGE SCALE GENOMIC DNA]</scope>
    <source>
        <strain evidence="2">CHO K1 cell line</strain>
    </source>
</reference>
<accession>G3H2C1</accession>
<dbReference type="Proteomes" id="UP000001075">
    <property type="component" value="Unassembled WGS sequence"/>
</dbReference>
<name>G3H2C1_CRIGR</name>
<evidence type="ECO:0000313" key="2">
    <source>
        <dbReference type="Proteomes" id="UP000001075"/>
    </source>
</evidence>
<dbReference type="EMBL" id="JH000114">
    <property type="protein sequence ID" value="EGW03016.1"/>
    <property type="molecule type" value="Genomic_DNA"/>
</dbReference>
<organism evidence="1 2">
    <name type="scientific">Cricetulus griseus</name>
    <name type="common">Chinese hamster</name>
    <name type="synonym">Cricetulus barabensis griseus</name>
    <dbReference type="NCBI Taxonomy" id="10029"/>
    <lineage>
        <taxon>Eukaryota</taxon>
        <taxon>Metazoa</taxon>
        <taxon>Chordata</taxon>
        <taxon>Craniata</taxon>
        <taxon>Vertebrata</taxon>
        <taxon>Euteleostomi</taxon>
        <taxon>Mammalia</taxon>
        <taxon>Eutheria</taxon>
        <taxon>Euarchontoglires</taxon>
        <taxon>Glires</taxon>
        <taxon>Rodentia</taxon>
        <taxon>Myomorpha</taxon>
        <taxon>Muroidea</taxon>
        <taxon>Cricetidae</taxon>
        <taxon>Cricetinae</taxon>
        <taxon>Cricetulus</taxon>
    </lineage>
</organism>
<dbReference type="InParanoid" id="G3H2C1"/>